<dbReference type="EMBL" id="JAACJN010000144">
    <property type="protein sequence ID" value="KAF5367268.1"/>
    <property type="molecule type" value="Genomic_DNA"/>
</dbReference>
<protein>
    <submittedName>
        <fullName evidence="1">Uncharacterized protein</fullName>
    </submittedName>
</protein>
<name>A0A8H5LRX8_9AGAR</name>
<dbReference type="AlphaFoldDB" id="A0A8H5LRX8"/>
<organism evidence="1 2">
    <name type="scientific">Collybiopsis confluens</name>
    <dbReference type="NCBI Taxonomy" id="2823264"/>
    <lineage>
        <taxon>Eukaryota</taxon>
        <taxon>Fungi</taxon>
        <taxon>Dikarya</taxon>
        <taxon>Basidiomycota</taxon>
        <taxon>Agaricomycotina</taxon>
        <taxon>Agaricomycetes</taxon>
        <taxon>Agaricomycetidae</taxon>
        <taxon>Agaricales</taxon>
        <taxon>Marasmiineae</taxon>
        <taxon>Omphalotaceae</taxon>
        <taxon>Collybiopsis</taxon>
    </lineage>
</organism>
<evidence type="ECO:0000313" key="1">
    <source>
        <dbReference type="EMBL" id="KAF5367268.1"/>
    </source>
</evidence>
<proteinExistence type="predicted"/>
<evidence type="ECO:0000313" key="2">
    <source>
        <dbReference type="Proteomes" id="UP000518752"/>
    </source>
</evidence>
<accession>A0A8H5LRX8</accession>
<dbReference type="Proteomes" id="UP000518752">
    <property type="component" value="Unassembled WGS sequence"/>
</dbReference>
<comment type="caution">
    <text evidence="1">The sequence shown here is derived from an EMBL/GenBank/DDBJ whole genome shotgun (WGS) entry which is preliminary data.</text>
</comment>
<gene>
    <name evidence="1" type="ORF">D9757_011689</name>
</gene>
<sequence length="745" mass="85123">MGASSTMDASSTTGFLCYPWPKLPEALPLELDQDLQSLFDEYYNLLSQYSIQANNRTRAQKKMTDEQMLAEWRGPWIAYWLNSETKTNAVLNWLSEAIHIESDYVDDISYEDAINLFLSVFILLKLEKHTEALMELCSWQRSIALKLDQTQKNIALDTINEVDDDLDHEPQEDKCKRWEQILSLHLLKTESIATDATFPPVQRKIALTIKEMKNLSPTVYQTEVFQKSVQDTKLGETIAKLSHPAYRIQYPNHDHLLRLYGFSVVLGSVLDSWTPQSKSDSAKMYLSQSPLTGYNEHNKKRMTAGKVFIIALRESSTHIPTLANPLAVFFLCSADNFRNAWRDWLSWSLDSDGYQVGKITDVRLFYEQTMSYLATLRQNTANWRVVTKKWESSLVYIIDRTFILRKMMNTINIDVHQRCSNCGNTRCVQKEFVRLNDDPKFLQDWSGVGVTKVPKAEQMKPRKSRQASQCPKLVHPDHFGLKCIAPNEKIINECGRHIILLYDGKELVDFVYYNAFSIDNGTYSKMKLYSQSSLGVQPVKRGKKFANWTIGQMIPFGARQPSGGRLADHYTVYAGIEAETLEGLTILFEQAEISTIMLLTARSVHPKLAEKIKDASSVCERLGLCGLNVFNCNGYTAPLHFDRDSTPCLSAQIVLQARQDWSEFSFVALQYGYYIQTRENTLWSFNSSYLHGTMLPSESTILGLRNGTTASVGPHLTTRLRDQTRAARNQSVRDNFQVRNHIWGA</sequence>
<reference evidence="1 2" key="1">
    <citation type="journal article" date="2020" name="ISME J.">
        <title>Uncovering the hidden diversity of litter-decomposition mechanisms in mushroom-forming fungi.</title>
        <authorList>
            <person name="Floudas D."/>
            <person name="Bentzer J."/>
            <person name="Ahren D."/>
            <person name="Johansson T."/>
            <person name="Persson P."/>
            <person name="Tunlid A."/>
        </authorList>
    </citation>
    <scope>NUCLEOTIDE SEQUENCE [LARGE SCALE GENOMIC DNA]</scope>
    <source>
        <strain evidence="1 2">CBS 406.79</strain>
    </source>
</reference>
<dbReference type="OrthoDB" id="3049390at2759"/>
<keyword evidence="2" id="KW-1185">Reference proteome</keyword>